<sequence length="184" mass="20816">MHRVHAKRALRYIANETHFHAIYCYILRFRDSTVTTTIKVAVLQIKTTGVCGCLQECGGVMVLDPQSHPKWRLTCNKCPSVVAMFEGALKFRVTEACCAECDAKIVSVEYKDKSPLPDEKNTFKGCMFCSETVKGLVNLHHAFRNEEDQQRQMFQRGDAGGKYRVPTATAHENERQKGVEDSVQ</sequence>
<feature type="compositionally biased region" description="Basic and acidic residues" evidence="1">
    <location>
        <begin position="171"/>
        <end position="184"/>
    </location>
</feature>
<feature type="region of interest" description="Disordered" evidence="1">
    <location>
        <begin position="158"/>
        <end position="184"/>
    </location>
</feature>
<organism evidence="2 3">
    <name type="scientific">Necator americanus</name>
    <name type="common">Human hookworm</name>
    <dbReference type="NCBI Taxonomy" id="51031"/>
    <lineage>
        <taxon>Eukaryota</taxon>
        <taxon>Metazoa</taxon>
        <taxon>Ecdysozoa</taxon>
        <taxon>Nematoda</taxon>
        <taxon>Chromadorea</taxon>
        <taxon>Rhabditida</taxon>
        <taxon>Rhabditina</taxon>
        <taxon>Rhabditomorpha</taxon>
        <taxon>Strongyloidea</taxon>
        <taxon>Ancylostomatidae</taxon>
        <taxon>Bunostominae</taxon>
        <taxon>Necator</taxon>
    </lineage>
</organism>
<proteinExistence type="predicted"/>
<dbReference type="EMBL" id="JAVFWL010000002">
    <property type="protein sequence ID" value="KAK6736951.1"/>
    <property type="molecule type" value="Genomic_DNA"/>
</dbReference>
<protein>
    <recommendedName>
        <fullName evidence="4">DNA topoisomerase</fullName>
    </recommendedName>
</protein>
<comment type="caution">
    <text evidence="2">The sequence shown here is derived from an EMBL/GenBank/DDBJ whole genome shotgun (WGS) entry which is preliminary data.</text>
</comment>
<dbReference type="Proteomes" id="UP001303046">
    <property type="component" value="Unassembled WGS sequence"/>
</dbReference>
<evidence type="ECO:0008006" key="4">
    <source>
        <dbReference type="Google" id="ProtNLM"/>
    </source>
</evidence>
<reference evidence="2 3" key="1">
    <citation type="submission" date="2023-08" db="EMBL/GenBank/DDBJ databases">
        <title>A Necator americanus chromosomal reference genome.</title>
        <authorList>
            <person name="Ilik V."/>
            <person name="Petrzelkova K.J."/>
            <person name="Pardy F."/>
            <person name="Fuh T."/>
            <person name="Niatou-Singa F.S."/>
            <person name="Gouil Q."/>
            <person name="Baker L."/>
            <person name="Ritchie M.E."/>
            <person name="Jex A.R."/>
            <person name="Gazzola D."/>
            <person name="Li H."/>
            <person name="Toshio Fujiwara R."/>
            <person name="Zhan B."/>
            <person name="Aroian R.V."/>
            <person name="Pafco B."/>
            <person name="Schwarz E.M."/>
        </authorList>
    </citation>
    <scope>NUCLEOTIDE SEQUENCE [LARGE SCALE GENOMIC DNA]</scope>
    <source>
        <strain evidence="2 3">Aroian</strain>
        <tissue evidence="2">Whole animal</tissue>
    </source>
</reference>
<accession>A0ABR1CGF7</accession>
<gene>
    <name evidence="2" type="primary">Necator_chrII.g7362</name>
    <name evidence="2" type="ORF">RB195_019569</name>
</gene>
<evidence type="ECO:0000313" key="3">
    <source>
        <dbReference type="Proteomes" id="UP001303046"/>
    </source>
</evidence>
<evidence type="ECO:0000313" key="2">
    <source>
        <dbReference type="EMBL" id="KAK6736951.1"/>
    </source>
</evidence>
<name>A0ABR1CGF7_NECAM</name>
<evidence type="ECO:0000256" key="1">
    <source>
        <dbReference type="SAM" id="MobiDB-lite"/>
    </source>
</evidence>
<keyword evidence="3" id="KW-1185">Reference proteome</keyword>